<dbReference type="Proteomes" id="UP000318571">
    <property type="component" value="Chromosome 11"/>
</dbReference>
<evidence type="ECO:0000313" key="5">
    <source>
        <dbReference type="Proteomes" id="UP000318571"/>
    </source>
</evidence>
<feature type="region of interest" description="Disordered" evidence="2">
    <location>
        <begin position="52"/>
        <end position="71"/>
    </location>
</feature>
<feature type="compositionally biased region" description="Polar residues" evidence="2">
    <location>
        <begin position="730"/>
        <end position="740"/>
    </location>
</feature>
<feature type="region of interest" description="Disordered" evidence="2">
    <location>
        <begin position="730"/>
        <end position="889"/>
    </location>
</feature>
<feature type="region of interest" description="Disordered" evidence="2">
    <location>
        <begin position="274"/>
        <end position="297"/>
    </location>
</feature>
<feature type="region of interest" description="Disordered" evidence="2">
    <location>
        <begin position="148"/>
        <end position="199"/>
    </location>
</feature>
<proteinExistence type="predicted"/>
<sequence>MEESQQYHHPHRLDRKGRIHLEELLDFCADYERQIDAEQQVLLEAVEAADGWPSHLPPPSPPPASPSVFRSSMSVQLRQSSKKDAARRLAPDPPRPCMNNVPNNFGGGGVQTDGTSENSGGVANGHAEVITTITGGSLSNVPHHVNSPNVNGTSTVPPSSISPVTPNRIKTNGSLPRESRMSSPGPKGVGGPVQPTSPYLTAPDSELQRVFNFDAYHTNLSNGSSSPSDTLNLSGQVSSLPRHMNGNHHYVNFLPSGGQPHHSYLTMPQSPRSRIRTFTQNGSGQTTPSGSSSAETVREMTMDDCQGGGEEIFSTNKTKEQLYMEAKDILAMVSNGTNSGKRFPPDYVNLAGGISPGSTGPRRPPKSKHDRDPNSPITQGSHDHPTLPSQEATNRLLIGTTMLNGNRKSPARAFSPEREIIQNSLATLRVEKESQITLVSSLKRRLTDLEMKEEDDIRELEMERSLLIAEWEQETYALNRIKTSISELSKLEEKLTRTLTDIEECRSKLQSADEEFQRLEDLLQQLRGTGTEEEIDILEQLKRQHEVLDIERKIFEDKEFEFMEKDAKREEEKENLSKEISDLTSAMKKHEKQLQNVEEQQRKILMTVRRETRTLEGQRQSLIKQLEMERTKLSSIDERISKINTHATHNHQKPPIPRNRFIGSSQSRDLSKIPNMDSDHSDSDDANEVNHLHKSLSRLAMLDKSLEADLHRISVFEEDCSNGYNAYLSSQSSKSTNNLEFPTPLIRPNSAKSNGTSTKGGQSLNSIGGSQDSVTGSFSDIHTESLSSDESSRTKNSPSPNSERTNTSSSSTTRNISQNHRSKSSTSSESNPSTTTPGSRQPYRHHNHHLHHQRHDTSHHPVIIPRPGHSDFSEVSSTTNGSRPLSEVSSFWDDTDMPIEVKRRQNKATQQRPLTRYLPIRNEHFDLRQHIETAGHQIELCSHLILNASSCRGYLHKLGAKFKTWNKRWFVFDRHKRTLIYYHDKTETKAKGGIYFQAIEDVYIDHQNQVKSPNSKVTFCMKTADRPYYLMAPTPEAMRVWVDVIFTGAEGYQEFMNQ</sequence>
<protein>
    <recommendedName>
        <fullName evidence="3">PH domain-containing protein</fullName>
    </recommendedName>
</protein>
<evidence type="ECO:0000256" key="1">
    <source>
        <dbReference type="SAM" id="Coils"/>
    </source>
</evidence>
<feature type="compositionally biased region" description="Basic and acidic residues" evidence="2">
    <location>
        <begin position="81"/>
        <end position="90"/>
    </location>
</feature>
<accession>A0A553PKS0</accession>
<gene>
    <name evidence="4" type="ORF">TCAL_08761</name>
</gene>
<dbReference type="SUPFAM" id="SSF50729">
    <property type="entry name" value="PH domain-like"/>
    <property type="match status" value="1"/>
</dbReference>
<dbReference type="PANTHER" id="PTHR12156:SF5">
    <property type="entry name" value="FI18040P1"/>
    <property type="match status" value="1"/>
</dbReference>
<feature type="coiled-coil region" evidence="1">
    <location>
        <begin position="488"/>
        <end position="607"/>
    </location>
</feature>
<organism evidence="4 5">
    <name type="scientific">Tigriopus californicus</name>
    <name type="common">Marine copepod</name>
    <dbReference type="NCBI Taxonomy" id="6832"/>
    <lineage>
        <taxon>Eukaryota</taxon>
        <taxon>Metazoa</taxon>
        <taxon>Ecdysozoa</taxon>
        <taxon>Arthropoda</taxon>
        <taxon>Crustacea</taxon>
        <taxon>Multicrustacea</taxon>
        <taxon>Hexanauplia</taxon>
        <taxon>Copepoda</taxon>
        <taxon>Harpacticoida</taxon>
        <taxon>Harpacticidae</taxon>
        <taxon>Tigriopus</taxon>
    </lineage>
</organism>
<dbReference type="InterPro" id="IPR011993">
    <property type="entry name" value="PH-like_dom_sf"/>
</dbReference>
<evidence type="ECO:0000259" key="3">
    <source>
        <dbReference type="PROSITE" id="PS50003"/>
    </source>
</evidence>
<dbReference type="SMART" id="SM00233">
    <property type="entry name" value="PH"/>
    <property type="match status" value="1"/>
</dbReference>
<feature type="compositionally biased region" description="Pro residues" evidence="2">
    <location>
        <begin position="55"/>
        <end position="65"/>
    </location>
</feature>
<reference evidence="4 5" key="1">
    <citation type="journal article" date="2018" name="Nat. Ecol. Evol.">
        <title>Genomic signatures of mitonuclear coevolution across populations of Tigriopus californicus.</title>
        <authorList>
            <person name="Barreto F.S."/>
            <person name="Watson E.T."/>
            <person name="Lima T.G."/>
            <person name="Willett C.S."/>
            <person name="Edmands S."/>
            <person name="Li W."/>
            <person name="Burton R.S."/>
        </authorList>
    </citation>
    <scope>NUCLEOTIDE SEQUENCE [LARGE SCALE GENOMIC DNA]</scope>
    <source>
        <strain evidence="4 5">San Diego</strain>
    </source>
</reference>
<feature type="compositionally biased region" description="Low complexity" evidence="2">
    <location>
        <begin position="796"/>
        <end position="815"/>
    </location>
</feature>
<dbReference type="AlphaFoldDB" id="A0A553PKS0"/>
<feature type="compositionally biased region" description="Low complexity" evidence="2">
    <location>
        <begin position="279"/>
        <end position="293"/>
    </location>
</feature>
<name>A0A553PKS0_TIGCA</name>
<dbReference type="PANTHER" id="PTHR12156">
    <property type="entry name" value="PLECKSTRIN HOMOLOGY-LIKE DOMAIN, FAMILY B, MEMBER 3"/>
    <property type="match status" value="1"/>
</dbReference>
<feature type="compositionally biased region" description="Basic residues" evidence="2">
    <location>
        <begin position="842"/>
        <end position="854"/>
    </location>
</feature>
<feature type="compositionally biased region" description="Basic and acidic residues" evidence="2">
    <location>
        <begin position="677"/>
        <end position="687"/>
    </location>
</feature>
<keyword evidence="1" id="KW-0175">Coiled coil</keyword>
<feature type="compositionally biased region" description="Polar residues" evidence="2">
    <location>
        <begin position="750"/>
        <end position="789"/>
    </location>
</feature>
<feature type="region of interest" description="Disordered" evidence="2">
    <location>
        <begin position="76"/>
        <end position="123"/>
    </location>
</feature>
<dbReference type="STRING" id="6832.A0A553PKS0"/>
<feature type="compositionally biased region" description="Low complexity" evidence="2">
    <location>
        <begin position="824"/>
        <end position="839"/>
    </location>
</feature>
<dbReference type="Gene3D" id="2.30.29.30">
    <property type="entry name" value="Pleckstrin-homology domain (PH domain)/Phosphotyrosine-binding domain (PTB)"/>
    <property type="match status" value="1"/>
</dbReference>
<comment type="caution">
    <text evidence="4">The sequence shown here is derived from an EMBL/GenBank/DDBJ whole genome shotgun (WGS) entry which is preliminary data.</text>
</comment>
<evidence type="ECO:0000256" key="2">
    <source>
        <dbReference type="SAM" id="MobiDB-lite"/>
    </source>
</evidence>
<dbReference type="InterPro" id="IPR052212">
    <property type="entry name" value="PH-like_domain"/>
</dbReference>
<feature type="domain" description="PH" evidence="3">
    <location>
        <begin position="948"/>
        <end position="1050"/>
    </location>
</feature>
<dbReference type="PROSITE" id="PS50003">
    <property type="entry name" value="PH_DOMAIN"/>
    <property type="match status" value="1"/>
</dbReference>
<keyword evidence="5" id="KW-1185">Reference proteome</keyword>
<dbReference type="Pfam" id="PF00169">
    <property type="entry name" value="PH"/>
    <property type="match status" value="1"/>
</dbReference>
<feature type="compositionally biased region" description="Polar residues" evidence="2">
    <location>
        <begin position="112"/>
        <end position="121"/>
    </location>
</feature>
<dbReference type="OMA" id="NTHATHN"/>
<evidence type="ECO:0000313" key="4">
    <source>
        <dbReference type="EMBL" id="TRY78280.1"/>
    </source>
</evidence>
<feature type="region of interest" description="Disordered" evidence="2">
    <location>
        <begin position="339"/>
        <end position="389"/>
    </location>
</feature>
<dbReference type="EMBL" id="VCGU01000003">
    <property type="protein sequence ID" value="TRY78280.1"/>
    <property type="molecule type" value="Genomic_DNA"/>
</dbReference>
<feature type="compositionally biased region" description="Polar residues" evidence="2">
    <location>
        <begin position="873"/>
        <end position="889"/>
    </location>
</feature>
<feature type="region of interest" description="Disordered" evidence="2">
    <location>
        <begin position="645"/>
        <end position="687"/>
    </location>
</feature>
<dbReference type="InterPro" id="IPR001849">
    <property type="entry name" value="PH_domain"/>
</dbReference>
<feature type="compositionally biased region" description="Low complexity" evidence="2">
    <location>
        <begin position="148"/>
        <end position="166"/>
    </location>
</feature>